<dbReference type="InterPro" id="IPR014284">
    <property type="entry name" value="RNA_pol_sigma-70_dom"/>
</dbReference>
<organism evidence="7 8">
    <name type="scientific">Candidatus Thiodiazotropha taylori</name>
    <dbReference type="NCBI Taxonomy" id="2792791"/>
    <lineage>
        <taxon>Bacteria</taxon>
        <taxon>Pseudomonadati</taxon>
        <taxon>Pseudomonadota</taxon>
        <taxon>Gammaproteobacteria</taxon>
        <taxon>Chromatiales</taxon>
        <taxon>Sedimenticolaceae</taxon>
        <taxon>Candidatus Thiodiazotropha</taxon>
    </lineage>
</organism>
<dbReference type="NCBIfam" id="TIGR02937">
    <property type="entry name" value="sigma70-ECF"/>
    <property type="match status" value="1"/>
</dbReference>
<dbReference type="GO" id="GO:0016987">
    <property type="term" value="F:sigma factor activity"/>
    <property type="evidence" value="ECO:0007669"/>
    <property type="project" value="UniProtKB-KW"/>
</dbReference>
<comment type="similarity">
    <text evidence="1">Belongs to the sigma-70 factor family. ECF subfamily.</text>
</comment>
<dbReference type="Proteomes" id="UP000886674">
    <property type="component" value="Unassembled WGS sequence"/>
</dbReference>
<protein>
    <submittedName>
        <fullName evidence="7">Sigma-70 family RNA polymerase sigma factor</fullName>
    </submittedName>
</protein>
<dbReference type="Gene3D" id="1.10.1740.10">
    <property type="match status" value="1"/>
</dbReference>
<feature type="domain" description="RNA polymerase sigma-70 region 2" evidence="5">
    <location>
        <begin position="37"/>
        <end position="105"/>
    </location>
</feature>
<dbReference type="InterPro" id="IPR013249">
    <property type="entry name" value="RNA_pol_sigma70_r4_t2"/>
</dbReference>
<dbReference type="EMBL" id="JAEPCR010000056">
    <property type="protein sequence ID" value="MCG7979060.1"/>
    <property type="molecule type" value="Genomic_DNA"/>
</dbReference>
<dbReference type="InterPro" id="IPR007627">
    <property type="entry name" value="RNA_pol_sigma70_r2"/>
</dbReference>
<accession>A0A9E4TT96</accession>
<dbReference type="GO" id="GO:0003677">
    <property type="term" value="F:DNA binding"/>
    <property type="evidence" value="ECO:0007669"/>
    <property type="project" value="InterPro"/>
</dbReference>
<dbReference type="InterPro" id="IPR013324">
    <property type="entry name" value="RNA_pol_sigma_r3/r4-like"/>
</dbReference>
<comment type="caution">
    <text evidence="7">The sequence shown here is derived from an EMBL/GenBank/DDBJ whole genome shotgun (WGS) entry which is preliminary data.</text>
</comment>
<dbReference type="Gene3D" id="1.10.10.10">
    <property type="entry name" value="Winged helix-like DNA-binding domain superfamily/Winged helix DNA-binding domain"/>
    <property type="match status" value="1"/>
</dbReference>
<dbReference type="PANTHER" id="PTHR43133">
    <property type="entry name" value="RNA POLYMERASE ECF-TYPE SIGMA FACTO"/>
    <property type="match status" value="1"/>
</dbReference>
<dbReference type="SUPFAM" id="SSF88659">
    <property type="entry name" value="Sigma3 and sigma4 domains of RNA polymerase sigma factors"/>
    <property type="match status" value="1"/>
</dbReference>
<evidence type="ECO:0000259" key="5">
    <source>
        <dbReference type="Pfam" id="PF04542"/>
    </source>
</evidence>
<dbReference type="GO" id="GO:0006352">
    <property type="term" value="P:DNA-templated transcription initiation"/>
    <property type="evidence" value="ECO:0007669"/>
    <property type="project" value="InterPro"/>
</dbReference>
<evidence type="ECO:0000256" key="3">
    <source>
        <dbReference type="ARBA" id="ARBA00023082"/>
    </source>
</evidence>
<evidence type="ECO:0000256" key="4">
    <source>
        <dbReference type="ARBA" id="ARBA00023163"/>
    </source>
</evidence>
<evidence type="ECO:0000313" key="7">
    <source>
        <dbReference type="EMBL" id="MCG7979060.1"/>
    </source>
</evidence>
<keyword evidence="2" id="KW-0805">Transcription regulation</keyword>
<dbReference type="Pfam" id="PF04542">
    <property type="entry name" value="Sigma70_r2"/>
    <property type="match status" value="1"/>
</dbReference>
<dbReference type="InterPro" id="IPR013325">
    <property type="entry name" value="RNA_pol_sigma_r2"/>
</dbReference>
<proteinExistence type="inferred from homology"/>
<evidence type="ECO:0000256" key="1">
    <source>
        <dbReference type="ARBA" id="ARBA00010641"/>
    </source>
</evidence>
<keyword evidence="3" id="KW-0731">Sigma factor</keyword>
<dbReference type="SUPFAM" id="SSF88946">
    <property type="entry name" value="Sigma2 domain of RNA polymerase sigma factors"/>
    <property type="match status" value="1"/>
</dbReference>
<feature type="domain" description="RNA polymerase sigma factor 70 region 4 type 2" evidence="6">
    <location>
        <begin position="137"/>
        <end position="188"/>
    </location>
</feature>
<dbReference type="InterPro" id="IPR036388">
    <property type="entry name" value="WH-like_DNA-bd_sf"/>
</dbReference>
<dbReference type="CDD" id="cd06171">
    <property type="entry name" value="Sigma70_r4"/>
    <property type="match status" value="1"/>
</dbReference>
<dbReference type="AlphaFoldDB" id="A0A9E4TT96"/>
<evidence type="ECO:0000313" key="8">
    <source>
        <dbReference type="Proteomes" id="UP000886674"/>
    </source>
</evidence>
<gene>
    <name evidence="7" type="ORF">JAY77_13085</name>
</gene>
<evidence type="ECO:0000259" key="6">
    <source>
        <dbReference type="Pfam" id="PF08281"/>
    </source>
</evidence>
<evidence type="ECO:0000256" key="2">
    <source>
        <dbReference type="ARBA" id="ARBA00023015"/>
    </source>
</evidence>
<dbReference type="Pfam" id="PF08281">
    <property type="entry name" value="Sigma70_r4_2"/>
    <property type="match status" value="1"/>
</dbReference>
<name>A0A9E4TT96_9GAMM</name>
<dbReference type="PANTHER" id="PTHR43133:SF62">
    <property type="entry name" value="RNA POLYMERASE SIGMA FACTOR SIGZ"/>
    <property type="match status" value="1"/>
</dbReference>
<reference evidence="7" key="1">
    <citation type="journal article" date="2021" name="Proc. Natl. Acad. Sci. U.S.A.">
        <title>Global biogeography of chemosynthetic symbionts reveals both localized and globally distributed symbiont groups. .</title>
        <authorList>
            <person name="Osvatic J.T."/>
            <person name="Wilkins L.G.E."/>
            <person name="Leibrecht L."/>
            <person name="Leray M."/>
            <person name="Zauner S."/>
            <person name="Polzin J."/>
            <person name="Camacho Y."/>
            <person name="Gros O."/>
            <person name="van Gils J.A."/>
            <person name="Eisen J.A."/>
            <person name="Petersen J.M."/>
            <person name="Yuen B."/>
        </authorList>
    </citation>
    <scope>NUCLEOTIDE SEQUENCE</scope>
    <source>
        <strain evidence="7">MAGclacostrist055</strain>
    </source>
</reference>
<dbReference type="InterPro" id="IPR039425">
    <property type="entry name" value="RNA_pol_sigma-70-like"/>
</dbReference>
<keyword evidence="4" id="KW-0804">Transcription</keyword>
<sequence>MSSVNEKHPKYNNQRNQELKELLAACALNDRSAFARLYQLTSPKLYGVVLHILNREATAQECLQDIYIKIWNNAESYRSHLAAPMTWMTTIARNQALDHLRRCQREVMESDGYSFIEQIDTQPLPLEFCSHSKEKTQLMACLDQLNENQRQMISLAYFRGLTHSELASRTNTPIGTVKTQIRRGLEQLRGCLET</sequence>